<evidence type="ECO:0000259" key="8">
    <source>
        <dbReference type="PROSITE" id="PS50203"/>
    </source>
</evidence>
<comment type="caution">
    <text evidence="9">The sequence shown here is derived from an EMBL/GenBank/DDBJ whole genome shotgun (WGS) entry which is preliminary data.</text>
</comment>
<dbReference type="InterPro" id="IPR001300">
    <property type="entry name" value="Peptidase_C2_calpain_cat"/>
</dbReference>
<comment type="caution">
    <text evidence="6">Lacks conserved residue(s) required for the propagation of feature annotation.</text>
</comment>
<evidence type="ECO:0000256" key="6">
    <source>
        <dbReference type="PROSITE-ProRule" id="PRU00239"/>
    </source>
</evidence>
<feature type="compositionally biased region" description="Basic and acidic residues" evidence="7">
    <location>
        <begin position="620"/>
        <end position="633"/>
    </location>
</feature>
<gene>
    <name evidence="9" type="ORF">TrRE_jg6498</name>
</gene>
<keyword evidence="10" id="KW-1185">Reference proteome</keyword>
<dbReference type="Pfam" id="PF00648">
    <property type="entry name" value="Peptidase_C2"/>
    <property type="match status" value="1"/>
</dbReference>
<proteinExistence type="inferred from homology"/>
<accession>A0A9W7AI05</accession>
<dbReference type="Gene3D" id="2.60.120.380">
    <property type="match status" value="2"/>
</dbReference>
<feature type="region of interest" description="Disordered" evidence="7">
    <location>
        <begin position="364"/>
        <end position="387"/>
    </location>
</feature>
<protein>
    <recommendedName>
        <fullName evidence="8">Calpain catalytic domain-containing protein</fullName>
    </recommendedName>
</protein>
<sequence>MATMEDEIIMRLEEQGAKFFIDVDFNASTDCLYRNKSVPPTYAEGDVVEWLRPQEIVNDPDYFKDNALTGDVALGKLGTGYFLSAVAMLAASSDSNLLEDLFGSGVDDFKKYGVYTCRFYKNGQWVDIITDTRLPCCNMSPVYSRCADDRELYLPLLEKAYAKLHGTYESLNRGSIAEALVDLTGGSCDKINLTTMKAKESISNGFLWDEVVSFSTAQQIMGCSISDTSRETEATPETGGLLRNLAYPILECREVQASTGLIQFVKLRNPWGEKSTWTGDWGHGSNKWDDYPEVHSELRGEGGNAFAGRNSSEEDDNQQGHFWITFQDLCAIFTKLYVCKTFADEEGWRQYCMSGDWVGKTAGGAPSKAGLAKKKKGGGLKKGGADGDADATPLVKGLSNLTTVLPESDAFWFNNPQFQIRLDTKSKVRVSLMQQDRRIRSNLHDNYPIAFEVVRQKRITADLNRDHPRIWNLDGSAEVVVDSTGTLFSSNLPQREVSAGDLEFDPTYVYNIIPHPSQRQRGGKFFLRVFSNNDLVIEQIAETNSLFLPGSWEKLGDRESCGGPLRYLEEKTGKVKENNKWCLNPQFLLTTVKPRTAYDDDEPGAAKSVDIKIVIRRTDGGGKNRKGVKDAARKGSSTTAEKKQPTIGMVICRAPMTEKDSKLAAQRRRQLDSKINALGQRLPTKESSLKAQRKKLALQAAKDAEMAEAAGGGMHGRMGDFDEGGDGLNEMGGAIGGGMGAEKTSGNVTDRKMTVNKEEWSVCSDYSQTDVSSIFMKKVDMEMLSDGLLIVPSLSEKGVKGGFTLEIHSDFAVKVEELPEARSKTITGEWTEATGGGSHLNPDWKKNPRFNLKLNTNQPANVKIVLSRNEKGWVKDCAKDSIGCMMGFYLMQGPKPNRDMGAIFHDGKPWGESPFVPLHSVGTPEGFMLQPLPDGEVYSIMPTTFDPGKKGSFFLSVVTDVDFSLSSVSGSKSEKSMPRKNSSKRLESIN</sequence>
<dbReference type="InterPro" id="IPR036213">
    <property type="entry name" value="Calpain_III_sf"/>
</dbReference>
<dbReference type="PANTHER" id="PTHR10183:SF379">
    <property type="entry name" value="CALPAIN-5"/>
    <property type="match status" value="1"/>
</dbReference>
<dbReference type="PROSITE" id="PS50203">
    <property type="entry name" value="CALPAIN_CAT"/>
    <property type="match status" value="1"/>
</dbReference>
<dbReference type="OrthoDB" id="424753at2759"/>
<dbReference type="Pfam" id="PF01067">
    <property type="entry name" value="Calpain_III"/>
    <property type="match status" value="2"/>
</dbReference>
<evidence type="ECO:0000256" key="4">
    <source>
        <dbReference type="ARBA" id="ARBA00022807"/>
    </source>
</evidence>
<name>A0A9W7AI05_9STRA</name>
<evidence type="ECO:0000313" key="10">
    <source>
        <dbReference type="Proteomes" id="UP001165082"/>
    </source>
</evidence>
<feature type="region of interest" description="Disordered" evidence="7">
    <location>
        <begin position="965"/>
        <end position="990"/>
    </location>
</feature>
<evidence type="ECO:0000256" key="2">
    <source>
        <dbReference type="ARBA" id="ARBA00022670"/>
    </source>
</evidence>
<keyword evidence="4" id="KW-0788">Thiol protease</keyword>
<dbReference type="InterPro" id="IPR038765">
    <property type="entry name" value="Papain-like_cys_pep_sf"/>
</dbReference>
<dbReference type="SMART" id="SM00230">
    <property type="entry name" value="CysPc"/>
    <property type="match status" value="1"/>
</dbReference>
<feature type="active site" evidence="5">
    <location>
        <position position="269"/>
    </location>
</feature>
<evidence type="ECO:0000256" key="7">
    <source>
        <dbReference type="SAM" id="MobiDB-lite"/>
    </source>
</evidence>
<dbReference type="InterPro" id="IPR022684">
    <property type="entry name" value="Calpain_cysteine_protease"/>
</dbReference>
<evidence type="ECO:0000256" key="1">
    <source>
        <dbReference type="ARBA" id="ARBA00007623"/>
    </source>
</evidence>
<feature type="domain" description="Calpain catalytic" evidence="8">
    <location>
        <begin position="19"/>
        <end position="342"/>
    </location>
</feature>
<feature type="region of interest" description="Disordered" evidence="7">
    <location>
        <begin position="620"/>
        <end position="645"/>
    </location>
</feature>
<evidence type="ECO:0000256" key="5">
    <source>
        <dbReference type="PIRSR" id="PIRSR622684-1"/>
    </source>
</evidence>
<evidence type="ECO:0000313" key="9">
    <source>
        <dbReference type="EMBL" id="GMH72627.1"/>
    </source>
</evidence>
<dbReference type="SUPFAM" id="SSF49758">
    <property type="entry name" value="Calpain large subunit, middle domain (domain III)"/>
    <property type="match status" value="3"/>
</dbReference>
<dbReference type="PANTHER" id="PTHR10183">
    <property type="entry name" value="CALPAIN"/>
    <property type="match status" value="1"/>
</dbReference>
<dbReference type="GO" id="GO:0004198">
    <property type="term" value="F:calcium-dependent cysteine-type endopeptidase activity"/>
    <property type="evidence" value="ECO:0007669"/>
    <property type="project" value="InterPro"/>
</dbReference>
<dbReference type="Gene3D" id="3.90.70.10">
    <property type="entry name" value="Cysteine proteinases"/>
    <property type="match status" value="1"/>
</dbReference>
<dbReference type="SMART" id="SM00720">
    <property type="entry name" value="calpain_III"/>
    <property type="match status" value="1"/>
</dbReference>
<dbReference type="CDD" id="cd00044">
    <property type="entry name" value="CysPc"/>
    <property type="match status" value="1"/>
</dbReference>
<dbReference type="InterPro" id="IPR022682">
    <property type="entry name" value="Calpain_domain_III"/>
</dbReference>
<dbReference type="EMBL" id="BRXZ01001497">
    <property type="protein sequence ID" value="GMH72627.1"/>
    <property type="molecule type" value="Genomic_DNA"/>
</dbReference>
<dbReference type="PRINTS" id="PR00704">
    <property type="entry name" value="CALPAIN"/>
</dbReference>
<dbReference type="AlphaFoldDB" id="A0A9W7AI05"/>
<dbReference type="InterPro" id="IPR022683">
    <property type="entry name" value="Calpain_III"/>
</dbReference>
<keyword evidence="2" id="KW-0645">Protease</keyword>
<keyword evidence="3" id="KW-0378">Hydrolase</keyword>
<evidence type="ECO:0000256" key="3">
    <source>
        <dbReference type="ARBA" id="ARBA00022801"/>
    </source>
</evidence>
<reference evidence="9" key="1">
    <citation type="submission" date="2022-07" db="EMBL/GenBank/DDBJ databases">
        <title>Genome analysis of Parmales, a sister group of diatoms, reveals the evolutionary specialization of diatoms from phago-mixotrophs to photoautotrophs.</title>
        <authorList>
            <person name="Ban H."/>
            <person name="Sato S."/>
            <person name="Yoshikawa S."/>
            <person name="Kazumasa Y."/>
            <person name="Nakamura Y."/>
            <person name="Ichinomiya M."/>
            <person name="Saitoh K."/>
            <person name="Sato N."/>
            <person name="Blanc-Mathieu R."/>
            <person name="Endo H."/>
            <person name="Kuwata A."/>
            <person name="Ogata H."/>
        </authorList>
    </citation>
    <scope>NUCLEOTIDE SEQUENCE</scope>
</reference>
<comment type="similarity">
    <text evidence="1">Belongs to the peptidase C2 family.</text>
</comment>
<dbReference type="SUPFAM" id="SSF54001">
    <property type="entry name" value="Cysteine proteinases"/>
    <property type="match status" value="1"/>
</dbReference>
<dbReference type="GO" id="GO:0006508">
    <property type="term" value="P:proteolysis"/>
    <property type="evidence" value="ECO:0007669"/>
    <property type="project" value="UniProtKB-KW"/>
</dbReference>
<dbReference type="Proteomes" id="UP001165082">
    <property type="component" value="Unassembled WGS sequence"/>
</dbReference>
<organism evidence="9 10">
    <name type="scientific">Triparma retinervis</name>
    <dbReference type="NCBI Taxonomy" id="2557542"/>
    <lineage>
        <taxon>Eukaryota</taxon>
        <taxon>Sar</taxon>
        <taxon>Stramenopiles</taxon>
        <taxon>Ochrophyta</taxon>
        <taxon>Bolidophyceae</taxon>
        <taxon>Parmales</taxon>
        <taxon>Triparmaceae</taxon>
        <taxon>Triparma</taxon>
    </lineage>
</organism>